<accession>A0A9X0C631</accession>
<dbReference type="EMBL" id="JAPWDS010000003">
    <property type="protein sequence ID" value="KAJ5503584.1"/>
    <property type="molecule type" value="Genomic_DNA"/>
</dbReference>
<dbReference type="AlphaFoldDB" id="A0A9X0C631"/>
<comment type="caution">
    <text evidence="2">The sequence shown here is derived from an EMBL/GenBank/DDBJ whole genome shotgun (WGS) entry which is preliminary data.</text>
</comment>
<name>A0A9X0C631_9EURO</name>
<sequence>MGYLAPDTSDALDTPGLHHIKHLKSTAESDSDANAKSTPCLTLGIPIPLSTSSPRNVTA</sequence>
<protein>
    <submittedName>
        <fullName evidence="2">Uncharacterized protein</fullName>
    </submittedName>
</protein>
<reference evidence="2" key="2">
    <citation type="journal article" date="2023" name="IMA Fungus">
        <title>Comparative genomic study of the Penicillium genus elucidates a diverse pangenome and 15 lateral gene transfer events.</title>
        <authorList>
            <person name="Petersen C."/>
            <person name="Sorensen T."/>
            <person name="Nielsen M.R."/>
            <person name="Sondergaard T.E."/>
            <person name="Sorensen J.L."/>
            <person name="Fitzpatrick D.A."/>
            <person name="Frisvad J.C."/>
            <person name="Nielsen K.L."/>
        </authorList>
    </citation>
    <scope>NUCLEOTIDE SEQUENCE</scope>
    <source>
        <strain evidence="2">IBT 29495</strain>
    </source>
</reference>
<dbReference type="Proteomes" id="UP001149954">
    <property type="component" value="Unassembled WGS sequence"/>
</dbReference>
<gene>
    <name evidence="2" type="ORF">N7463_006458</name>
</gene>
<evidence type="ECO:0000313" key="3">
    <source>
        <dbReference type="Proteomes" id="UP001149954"/>
    </source>
</evidence>
<organism evidence="2 3">
    <name type="scientific">Penicillium fimorum</name>
    <dbReference type="NCBI Taxonomy" id="1882269"/>
    <lineage>
        <taxon>Eukaryota</taxon>
        <taxon>Fungi</taxon>
        <taxon>Dikarya</taxon>
        <taxon>Ascomycota</taxon>
        <taxon>Pezizomycotina</taxon>
        <taxon>Eurotiomycetes</taxon>
        <taxon>Eurotiomycetidae</taxon>
        <taxon>Eurotiales</taxon>
        <taxon>Aspergillaceae</taxon>
        <taxon>Penicillium</taxon>
    </lineage>
</organism>
<feature type="compositionally biased region" description="Polar residues" evidence="1">
    <location>
        <begin position="26"/>
        <end position="40"/>
    </location>
</feature>
<feature type="compositionally biased region" description="Polar residues" evidence="1">
    <location>
        <begin position="49"/>
        <end position="59"/>
    </location>
</feature>
<keyword evidence="3" id="KW-1185">Reference proteome</keyword>
<proteinExistence type="predicted"/>
<evidence type="ECO:0000313" key="2">
    <source>
        <dbReference type="EMBL" id="KAJ5503584.1"/>
    </source>
</evidence>
<feature type="region of interest" description="Disordered" evidence="1">
    <location>
        <begin position="24"/>
        <end position="59"/>
    </location>
</feature>
<reference evidence="2" key="1">
    <citation type="submission" date="2022-12" db="EMBL/GenBank/DDBJ databases">
        <authorList>
            <person name="Petersen C."/>
        </authorList>
    </citation>
    <scope>NUCLEOTIDE SEQUENCE</scope>
    <source>
        <strain evidence="2">IBT 29495</strain>
    </source>
</reference>
<evidence type="ECO:0000256" key="1">
    <source>
        <dbReference type="SAM" id="MobiDB-lite"/>
    </source>
</evidence>